<dbReference type="PIRSF" id="PIRSF037217">
    <property type="entry name" value="Carboxypeptidase_S"/>
    <property type="match status" value="1"/>
</dbReference>
<evidence type="ECO:0000256" key="7">
    <source>
        <dbReference type="PIRSR" id="PIRSR037217-2"/>
    </source>
</evidence>
<dbReference type="FunFam" id="3.40.630.10:FF:000027">
    <property type="entry name" value="N-fatty-acyl-amino acid synthase/hydrolase PM20D1"/>
    <property type="match status" value="1"/>
</dbReference>
<feature type="binding site" evidence="7">
    <location>
        <position position="151"/>
    </location>
    <ligand>
        <name>Zn(2+)</name>
        <dbReference type="ChEBI" id="CHEBI:29105"/>
        <label>1</label>
    </ligand>
</feature>
<dbReference type="EMBL" id="KN880605">
    <property type="protein sequence ID" value="KIY65075.1"/>
    <property type="molecule type" value="Genomic_DNA"/>
</dbReference>
<dbReference type="GO" id="GO:0000328">
    <property type="term" value="C:fungal-type vacuole lumen"/>
    <property type="evidence" value="ECO:0007669"/>
    <property type="project" value="TreeGrafter"/>
</dbReference>
<feature type="active site" description="Proton acceptor" evidence="6">
    <location>
        <position position="185"/>
    </location>
</feature>
<dbReference type="AlphaFoldDB" id="A0A0D7B4D6"/>
<feature type="binding site" evidence="7">
    <location>
        <position position="151"/>
    </location>
    <ligand>
        <name>Zn(2+)</name>
        <dbReference type="ChEBI" id="CHEBI:29105"/>
        <label>2</label>
    </ligand>
</feature>
<keyword evidence="2" id="KW-0645">Protease</keyword>
<dbReference type="Gene3D" id="3.40.630.10">
    <property type="entry name" value="Zn peptidases"/>
    <property type="match status" value="1"/>
</dbReference>
<accession>A0A0D7B4D6</accession>
<dbReference type="InterPro" id="IPR001261">
    <property type="entry name" value="ArgE/DapE_CS"/>
</dbReference>
<dbReference type="PANTHER" id="PTHR45962">
    <property type="entry name" value="N-FATTY-ACYL-AMINO ACID SYNTHASE/HYDROLASE PM20D1"/>
    <property type="match status" value="1"/>
</dbReference>
<sequence>MANLENLCPQAAPLVPARNGDIWKAMGELVEEDNFQKKAIEWLSKAVQVPSEVFDEMDAVGVDPRWEVFGDLHRYLESAFPLVHKTLSLKKVNTFGLLYEWTGSDTTLKPVMLAAHQDVVPVHPDTVNEWVHPPFSGYFDGELIWGRGSNDDKSGLIGILIAIESLIEKGFKPTRSIVLAFGFDEEASGLQGAFALSEAIVEIYGEDSIAFIVDEGGGFATTFDGVFATPGIAEKGYLDLRIEVAAPGGHSSVPPAHTSIGMIAAMLAAIENNPPVSHLSRDDIPYSMFQCFAAHGKVPKRLEDALRSAALSDDALKVVEEYVFAEQLYYSTVTTTQAIDLINGGVKTNALPEQVNAVVNHRISILSSVNETRDRDLASIKPVVEGFNLSLTSFGELLTEPGAPAKGSVVLSDAFDNALAPAPRTPLTGPESRPYQLLSGTIKSTYNAHRGLDDANAISVSPGMSTGNTDTRYYWSLTPHIFRYNHKNSYDPKKRAVSGVHTTNENVEAEAFFEMVRFFSTLILNADEYEL</sequence>
<dbReference type="CDD" id="cd05674">
    <property type="entry name" value="M20_yscS"/>
    <property type="match status" value="1"/>
</dbReference>
<keyword evidence="5 7" id="KW-0862">Zinc</keyword>
<dbReference type="InterPro" id="IPR017141">
    <property type="entry name" value="Pept_M20_carboxypep"/>
</dbReference>
<dbReference type="OrthoDB" id="3064516at2759"/>
<name>A0A0D7B4D6_9AGAR</name>
<feature type="active site" evidence="6">
    <location>
        <position position="118"/>
    </location>
</feature>
<keyword evidence="4" id="KW-0378">Hydrolase</keyword>
<evidence type="ECO:0000256" key="6">
    <source>
        <dbReference type="PIRSR" id="PIRSR037217-1"/>
    </source>
</evidence>
<feature type="binding site" evidence="7">
    <location>
        <position position="214"/>
    </location>
    <ligand>
        <name>Zn(2+)</name>
        <dbReference type="ChEBI" id="CHEBI:29105"/>
        <label>2</label>
    </ligand>
</feature>
<evidence type="ECO:0000256" key="2">
    <source>
        <dbReference type="ARBA" id="ARBA00022670"/>
    </source>
</evidence>
<dbReference type="GO" id="GO:0051603">
    <property type="term" value="P:proteolysis involved in protein catabolic process"/>
    <property type="evidence" value="ECO:0007669"/>
    <property type="project" value="TreeGrafter"/>
</dbReference>
<evidence type="ECO:0000256" key="1">
    <source>
        <dbReference type="ARBA" id="ARBA00006247"/>
    </source>
</evidence>
<dbReference type="SUPFAM" id="SSF53187">
    <property type="entry name" value="Zn-dependent exopeptidases"/>
    <property type="match status" value="1"/>
</dbReference>
<dbReference type="PANTHER" id="PTHR45962:SF1">
    <property type="entry name" value="N-FATTY-ACYL-AMINO ACID SYNTHASE_HYDROLASE PM20D1"/>
    <property type="match status" value="1"/>
</dbReference>
<dbReference type="PROSITE" id="PS00759">
    <property type="entry name" value="ARGE_DAPE_CPG2_2"/>
    <property type="match status" value="1"/>
</dbReference>
<gene>
    <name evidence="9" type="ORF">CYLTODRAFT_432356</name>
</gene>
<dbReference type="PROSITE" id="PS00758">
    <property type="entry name" value="ARGE_DAPE_CPG2_1"/>
    <property type="match status" value="1"/>
</dbReference>
<feature type="binding site" evidence="7">
    <location>
        <position position="501"/>
    </location>
    <ligand>
        <name>Zn(2+)</name>
        <dbReference type="ChEBI" id="CHEBI:29105"/>
        <label>1</label>
    </ligand>
</feature>
<evidence type="ECO:0000313" key="9">
    <source>
        <dbReference type="EMBL" id="KIY65075.1"/>
    </source>
</evidence>
<dbReference type="Gene3D" id="1.10.150.900">
    <property type="match status" value="1"/>
</dbReference>
<evidence type="ECO:0000256" key="3">
    <source>
        <dbReference type="ARBA" id="ARBA00022723"/>
    </source>
</evidence>
<evidence type="ECO:0000256" key="4">
    <source>
        <dbReference type="ARBA" id="ARBA00022801"/>
    </source>
</evidence>
<dbReference type="Pfam" id="PF07687">
    <property type="entry name" value="M20_dimer"/>
    <property type="match status" value="1"/>
</dbReference>
<keyword evidence="9" id="KW-0121">Carboxypeptidase</keyword>
<feature type="binding site" evidence="7">
    <location>
        <position position="116"/>
    </location>
    <ligand>
        <name>Zn(2+)</name>
        <dbReference type="ChEBI" id="CHEBI:29105"/>
        <label>2</label>
    </ligand>
</feature>
<organism evidence="9 10">
    <name type="scientific">Cylindrobasidium torrendii FP15055 ss-10</name>
    <dbReference type="NCBI Taxonomy" id="1314674"/>
    <lineage>
        <taxon>Eukaryota</taxon>
        <taxon>Fungi</taxon>
        <taxon>Dikarya</taxon>
        <taxon>Basidiomycota</taxon>
        <taxon>Agaricomycotina</taxon>
        <taxon>Agaricomycetes</taxon>
        <taxon>Agaricomycetidae</taxon>
        <taxon>Agaricales</taxon>
        <taxon>Marasmiineae</taxon>
        <taxon>Physalacriaceae</taxon>
        <taxon>Cylindrobasidium</taxon>
    </lineage>
</organism>
<dbReference type="Proteomes" id="UP000054007">
    <property type="component" value="Unassembled WGS sequence"/>
</dbReference>
<dbReference type="Pfam" id="PF01546">
    <property type="entry name" value="Peptidase_M20"/>
    <property type="match status" value="1"/>
</dbReference>
<dbReference type="InterPro" id="IPR011650">
    <property type="entry name" value="Peptidase_M20_dimer"/>
</dbReference>
<keyword evidence="10" id="KW-1185">Reference proteome</keyword>
<comment type="similarity">
    <text evidence="1">Belongs to the peptidase M20A family.</text>
</comment>
<evidence type="ECO:0000313" key="10">
    <source>
        <dbReference type="Proteomes" id="UP000054007"/>
    </source>
</evidence>
<proteinExistence type="inferred from homology"/>
<dbReference type="InterPro" id="IPR047177">
    <property type="entry name" value="Pept_M20A"/>
</dbReference>
<feature type="domain" description="Peptidase M20 dimerisation" evidence="8">
    <location>
        <begin position="232"/>
        <end position="374"/>
    </location>
</feature>
<feature type="binding site" evidence="7">
    <location>
        <position position="186"/>
    </location>
    <ligand>
        <name>Zn(2+)</name>
        <dbReference type="ChEBI" id="CHEBI:29105"/>
        <label>1</label>
    </ligand>
</feature>
<evidence type="ECO:0000256" key="5">
    <source>
        <dbReference type="ARBA" id="ARBA00022833"/>
    </source>
</evidence>
<keyword evidence="3 7" id="KW-0479">Metal-binding</keyword>
<dbReference type="GO" id="GO:0046872">
    <property type="term" value="F:metal ion binding"/>
    <property type="evidence" value="ECO:0007669"/>
    <property type="project" value="UniProtKB-KW"/>
</dbReference>
<evidence type="ECO:0000259" key="8">
    <source>
        <dbReference type="Pfam" id="PF07687"/>
    </source>
</evidence>
<dbReference type="InterPro" id="IPR002933">
    <property type="entry name" value="Peptidase_M20"/>
</dbReference>
<protein>
    <submittedName>
        <fullName evidence="9">Carboxypeptidase S</fullName>
    </submittedName>
</protein>
<dbReference type="InterPro" id="IPR036264">
    <property type="entry name" value="Bact_exopeptidase_dim_dom"/>
</dbReference>
<reference evidence="9 10" key="1">
    <citation type="journal article" date="2015" name="Fungal Genet. Biol.">
        <title>Evolution of novel wood decay mechanisms in Agaricales revealed by the genome sequences of Fistulina hepatica and Cylindrobasidium torrendii.</title>
        <authorList>
            <person name="Floudas D."/>
            <person name="Held B.W."/>
            <person name="Riley R."/>
            <person name="Nagy L.G."/>
            <person name="Koehler G."/>
            <person name="Ransdell A.S."/>
            <person name="Younus H."/>
            <person name="Chow J."/>
            <person name="Chiniquy J."/>
            <person name="Lipzen A."/>
            <person name="Tritt A."/>
            <person name="Sun H."/>
            <person name="Haridas S."/>
            <person name="LaButti K."/>
            <person name="Ohm R.A."/>
            <person name="Kues U."/>
            <person name="Blanchette R.A."/>
            <person name="Grigoriev I.V."/>
            <person name="Minto R.E."/>
            <person name="Hibbett D.S."/>
        </authorList>
    </citation>
    <scope>NUCLEOTIDE SEQUENCE [LARGE SCALE GENOMIC DNA]</scope>
    <source>
        <strain evidence="9 10">FP15055 ss-10</strain>
    </source>
</reference>
<dbReference type="GO" id="GO:0004181">
    <property type="term" value="F:metallocarboxypeptidase activity"/>
    <property type="evidence" value="ECO:0007669"/>
    <property type="project" value="InterPro"/>
</dbReference>
<dbReference type="STRING" id="1314674.A0A0D7B4D6"/>
<dbReference type="SUPFAM" id="SSF55031">
    <property type="entry name" value="Bacterial exopeptidase dimerisation domain"/>
    <property type="match status" value="1"/>
</dbReference>